<dbReference type="Proteomes" id="UP000215914">
    <property type="component" value="Unassembled WGS sequence"/>
</dbReference>
<accession>A0A9K3JWQ6</accession>
<reference evidence="2" key="1">
    <citation type="journal article" date="2017" name="Nature">
        <title>The sunflower genome provides insights into oil metabolism, flowering and Asterid evolution.</title>
        <authorList>
            <person name="Badouin H."/>
            <person name="Gouzy J."/>
            <person name="Grassa C.J."/>
            <person name="Murat F."/>
            <person name="Staton S.E."/>
            <person name="Cottret L."/>
            <person name="Lelandais-Briere C."/>
            <person name="Owens G.L."/>
            <person name="Carrere S."/>
            <person name="Mayjonade B."/>
            <person name="Legrand L."/>
            <person name="Gill N."/>
            <person name="Kane N.C."/>
            <person name="Bowers J.E."/>
            <person name="Hubner S."/>
            <person name="Bellec A."/>
            <person name="Berard A."/>
            <person name="Berges H."/>
            <person name="Blanchet N."/>
            <person name="Boniface M.C."/>
            <person name="Brunel D."/>
            <person name="Catrice O."/>
            <person name="Chaidir N."/>
            <person name="Claudel C."/>
            <person name="Donnadieu C."/>
            <person name="Faraut T."/>
            <person name="Fievet G."/>
            <person name="Helmstetter N."/>
            <person name="King M."/>
            <person name="Knapp S.J."/>
            <person name="Lai Z."/>
            <person name="Le Paslier M.C."/>
            <person name="Lippi Y."/>
            <person name="Lorenzon L."/>
            <person name="Mandel J.R."/>
            <person name="Marage G."/>
            <person name="Marchand G."/>
            <person name="Marquand E."/>
            <person name="Bret-Mestries E."/>
            <person name="Morien E."/>
            <person name="Nambeesan S."/>
            <person name="Nguyen T."/>
            <person name="Pegot-Espagnet P."/>
            <person name="Pouilly N."/>
            <person name="Raftis F."/>
            <person name="Sallet E."/>
            <person name="Schiex T."/>
            <person name="Thomas J."/>
            <person name="Vandecasteele C."/>
            <person name="Vares D."/>
            <person name="Vear F."/>
            <person name="Vautrin S."/>
            <person name="Crespi M."/>
            <person name="Mangin B."/>
            <person name="Burke J.M."/>
            <person name="Salse J."/>
            <person name="Munos S."/>
            <person name="Vincourt P."/>
            <person name="Rieseberg L.H."/>
            <person name="Langlade N.B."/>
        </authorList>
    </citation>
    <scope>NUCLEOTIDE SEQUENCE</scope>
    <source>
        <tissue evidence="2">Leaves</tissue>
    </source>
</reference>
<keyword evidence="3" id="KW-1185">Reference proteome</keyword>
<dbReference type="AlphaFoldDB" id="A0A9K3JWQ6"/>
<dbReference type="EMBL" id="MNCJ02000316">
    <property type="protein sequence ID" value="KAF5821952.1"/>
    <property type="molecule type" value="Genomic_DNA"/>
</dbReference>
<sequence>MAFAKIGQLCIDKQFFFFVNIKIFVVYLTNDYVMDCFGVCVYIYIYIYVCVLLKRFIVFVIVLVSRAN</sequence>
<gene>
    <name evidence="2" type="ORF">HanXRQr2_Chr01g0020821</name>
</gene>
<evidence type="ECO:0008006" key="4">
    <source>
        <dbReference type="Google" id="ProtNLM"/>
    </source>
</evidence>
<comment type="caution">
    <text evidence="2">The sequence shown here is derived from an EMBL/GenBank/DDBJ whole genome shotgun (WGS) entry which is preliminary data.</text>
</comment>
<protein>
    <recommendedName>
        <fullName evidence="4">Transmembrane protein</fullName>
    </recommendedName>
</protein>
<evidence type="ECO:0000313" key="2">
    <source>
        <dbReference type="EMBL" id="KAF5821952.1"/>
    </source>
</evidence>
<organism evidence="2 3">
    <name type="scientific">Helianthus annuus</name>
    <name type="common">Common sunflower</name>
    <dbReference type="NCBI Taxonomy" id="4232"/>
    <lineage>
        <taxon>Eukaryota</taxon>
        <taxon>Viridiplantae</taxon>
        <taxon>Streptophyta</taxon>
        <taxon>Embryophyta</taxon>
        <taxon>Tracheophyta</taxon>
        <taxon>Spermatophyta</taxon>
        <taxon>Magnoliopsida</taxon>
        <taxon>eudicotyledons</taxon>
        <taxon>Gunneridae</taxon>
        <taxon>Pentapetalae</taxon>
        <taxon>asterids</taxon>
        <taxon>campanulids</taxon>
        <taxon>Asterales</taxon>
        <taxon>Asteraceae</taxon>
        <taxon>Asteroideae</taxon>
        <taxon>Heliantheae alliance</taxon>
        <taxon>Heliantheae</taxon>
        <taxon>Helianthus</taxon>
    </lineage>
</organism>
<evidence type="ECO:0000313" key="3">
    <source>
        <dbReference type="Proteomes" id="UP000215914"/>
    </source>
</evidence>
<proteinExistence type="predicted"/>
<reference evidence="2" key="2">
    <citation type="submission" date="2020-06" db="EMBL/GenBank/DDBJ databases">
        <title>Helianthus annuus Genome sequencing and assembly Release 2.</title>
        <authorList>
            <person name="Gouzy J."/>
            <person name="Langlade N."/>
            <person name="Munos S."/>
        </authorList>
    </citation>
    <scope>NUCLEOTIDE SEQUENCE</scope>
    <source>
        <tissue evidence="2">Leaves</tissue>
    </source>
</reference>
<keyword evidence="1" id="KW-1133">Transmembrane helix</keyword>
<keyword evidence="1" id="KW-0812">Transmembrane</keyword>
<dbReference type="Gramene" id="mRNA:HanXRQr2_Chr01g0020821">
    <property type="protein sequence ID" value="CDS:HanXRQr2_Chr01g0020821.1"/>
    <property type="gene ID" value="HanXRQr2_Chr01g0020821"/>
</dbReference>
<evidence type="ECO:0000256" key="1">
    <source>
        <dbReference type="SAM" id="Phobius"/>
    </source>
</evidence>
<feature type="transmembrane region" description="Helical" evidence="1">
    <location>
        <begin position="41"/>
        <end position="64"/>
    </location>
</feature>
<keyword evidence="1" id="KW-0472">Membrane</keyword>
<name>A0A9K3JWQ6_HELAN</name>
<feature type="transmembrane region" description="Helical" evidence="1">
    <location>
        <begin position="12"/>
        <end position="29"/>
    </location>
</feature>